<keyword evidence="1" id="KW-0812">Transmembrane</keyword>
<sequence length="73" mass="8638">MEEKAAVTPNEVVTDTITNLFTYANYFLVAALVVLLTYMTIRDFKKKQREKKLAQEREAYNNQFDNEEEKEEL</sequence>
<evidence type="ECO:0000256" key="1">
    <source>
        <dbReference type="SAM" id="Phobius"/>
    </source>
</evidence>
<organism evidence="2 3">
    <name type="scientific">Empedobacter tilapiae</name>
    <dbReference type="NCBI Taxonomy" id="2491114"/>
    <lineage>
        <taxon>Bacteria</taxon>
        <taxon>Pseudomonadati</taxon>
        <taxon>Bacteroidota</taxon>
        <taxon>Flavobacteriia</taxon>
        <taxon>Flavobacteriales</taxon>
        <taxon>Weeksellaceae</taxon>
        <taxon>Empedobacter</taxon>
    </lineage>
</organism>
<gene>
    <name evidence="2" type="ORF">E4J94_04215</name>
</gene>
<protein>
    <submittedName>
        <fullName evidence="2">Uncharacterized protein</fullName>
    </submittedName>
</protein>
<reference evidence="2 3" key="1">
    <citation type="submission" date="2019-03" db="EMBL/GenBank/DDBJ databases">
        <title>Empedobacter tilapiae sp. nov., isolated from an intestine of Nile tilapia Oreochromis niloticus.</title>
        <authorList>
            <person name="Kim Y.-O."/>
            <person name="Yoon J.-H."/>
        </authorList>
    </citation>
    <scope>NUCLEOTIDE SEQUENCE [LARGE SCALE GENOMIC DNA]</scope>
    <source>
        <strain evidence="2 3">MRS2</strain>
    </source>
</reference>
<dbReference type="OrthoDB" id="1451727at2"/>
<keyword evidence="3" id="KW-1185">Reference proteome</keyword>
<keyword evidence="1" id="KW-0472">Membrane</keyword>
<dbReference type="Proteomes" id="UP000297998">
    <property type="component" value="Unassembled WGS sequence"/>
</dbReference>
<proteinExistence type="predicted"/>
<evidence type="ECO:0000313" key="2">
    <source>
        <dbReference type="EMBL" id="TGN29166.1"/>
    </source>
</evidence>
<keyword evidence="1" id="KW-1133">Transmembrane helix</keyword>
<dbReference type="EMBL" id="SRPE01000003">
    <property type="protein sequence ID" value="TGN29166.1"/>
    <property type="molecule type" value="Genomic_DNA"/>
</dbReference>
<comment type="caution">
    <text evidence="2">The sequence shown here is derived from an EMBL/GenBank/DDBJ whole genome shotgun (WGS) entry which is preliminary data.</text>
</comment>
<dbReference type="AlphaFoldDB" id="A0A4Z1BBT4"/>
<evidence type="ECO:0000313" key="3">
    <source>
        <dbReference type="Proteomes" id="UP000297998"/>
    </source>
</evidence>
<feature type="transmembrane region" description="Helical" evidence="1">
    <location>
        <begin position="20"/>
        <end position="41"/>
    </location>
</feature>
<dbReference type="RefSeq" id="WP_135834623.1">
    <property type="nucleotide sequence ID" value="NZ_SRPE01000003.1"/>
</dbReference>
<name>A0A4Z1BBT4_9FLAO</name>
<accession>A0A4Z1BBT4</accession>